<reference evidence="1 2" key="1">
    <citation type="submission" date="2016-02" db="EMBL/GenBank/DDBJ databases">
        <title>Complete genome sequence of Pseudomonas azotoformans S4.</title>
        <authorList>
            <person name="Fang Y."/>
            <person name="Wu L."/>
            <person name="Feng G."/>
        </authorList>
    </citation>
    <scope>NUCLEOTIDE SEQUENCE [LARGE SCALE GENOMIC DNA]</scope>
    <source>
        <strain evidence="1 2">S4</strain>
    </source>
</reference>
<dbReference type="Proteomes" id="UP000070516">
    <property type="component" value="Chromosome"/>
</dbReference>
<name>A0A127I391_PSEAZ</name>
<dbReference type="AlphaFoldDB" id="A0A127I391"/>
<dbReference type="RefSeq" id="WP_061448841.1">
    <property type="nucleotide sequence ID" value="NZ_CP014546.1"/>
</dbReference>
<accession>A0A127I391</accession>
<organism evidence="1 2">
    <name type="scientific">Pseudomonas azotoformans</name>
    <dbReference type="NCBI Taxonomy" id="47878"/>
    <lineage>
        <taxon>Bacteria</taxon>
        <taxon>Pseudomonadati</taxon>
        <taxon>Pseudomonadota</taxon>
        <taxon>Gammaproteobacteria</taxon>
        <taxon>Pseudomonadales</taxon>
        <taxon>Pseudomonadaceae</taxon>
        <taxon>Pseudomonas</taxon>
    </lineage>
</organism>
<protein>
    <recommendedName>
        <fullName evidence="3">DUF5655 domain-containing protein</fullName>
    </recommendedName>
</protein>
<gene>
    <name evidence="1" type="ORF">AYR47_24745</name>
</gene>
<sequence length="119" mass="13648">MFNDYLSTPSTYKNLENHIKEIFIKLATSYSIDAERFIMQFYNTTFSDGTPFMDANPIFSVKHKKTGTILKIVLDENIKKTICSTKKSELGPETSIISNQKNLTSIKNEISKWLKTLNT</sequence>
<proteinExistence type="predicted"/>
<dbReference type="EMBL" id="CP014546">
    <property type="protein sequence ID" value="AMN81322.1"/>
    <property type="molecule type" value="Genomic_DNA"/>
</dbReference>
<evidence type="ECO:0000313" key="1">
    <source>
        <dbReference type="EMBL" id="AMN81322.1"/>
    </source>
</evidence>
<dbReference type="KEGG" id="pazo:AYR47_24745"/>
<evidence type="ECO:0000313" key="2">
    <source>
        <dbReference type="Proteomes" id="UP000070516"/>
    </source>
</evidence>
<evidence type="ECO:0008006" key="3">
    <source>
        <dbReference type="Google" id="ProtNLM"/>
    </source>
</evidence>